<sequence>MDVKKLEIMLRERRNPENQLPMEKYMRNQFPFLGIKTPERRAILKEFLKEERDAFFLEDAEYLYSLPEREFKYAAIHLLQKFQKEWTSKELPRLLTMALTEPWWDTIDSFAPNIFGPMALREEAVKESMRALIYKENLWKKRISILFQLKYKGKMDEDLLKEAILRNLTTKEFFVDKAIGWVLREYAKTHEEFVLAFLKTEGLSSLSRREGGKHLSDKILW</sequence>
<protein>
    <submittedName>
        <fullName evidence="1">3-methyladenine DNA glycosylase AlkD</fullName>
    </submittedName>
</protein>
<evidence type="ECO:0000313" key="2">
    <source>
        <dbReference type="Proteomes" id="UP000183255"/>
    </source>
</evidence>
<name>A0A1G8PAJ5_9CLOT</name>
<reference evidence="1 2" key="1">
    <citation type="submission" date="2016-10" db="EMBL/GenBank/DDBJ databases">
        <authorList>
            <person name="de Groot N.N."/>
        </authorList>
    </citation>
    <scope>NUCLEOTIDE SEQUENCE [LARGE SCALE GENOMIC DNA]</scope>
    <source>
        <strain evidence="1 2">CGMCC 1.5058</strain>
    </source>
</reference>
<dbReference type="RefSeq" id="WP_031576635.1">
    <property type="nucleotide sequence ID" value="NZ_FNDZ01000005.1"/>
</dbReference>
<dbReference type="AlphaFoldDB" id="A0A1G8PAJ5"/>
<dbReference type="Gene3D" id="1.25.40.290">
    <property type="entry name" value="ARM repeat domains"/>
    <property type="match status" value="1"/>
</dbReference>
<dbReference type="Gene3D" id="1.20.1660.10">
    <property type="entry name" value="Hypothetical protein (EF3068)"/>
    <property type="match status" value="1"/>
</dbReference>
<dbReference type="SUPFAM" id="SSF48371">
    <property type="entry name" value="ARM repeat"/>
    <property type="match status" value="1"/>
</dbReference>
<dbReference type="Pfam" id="PF08713">
    <property type="entry name" value="DNA_alkylation"/>
    <property type="match status" value="1"/>
</dbReference>
<dbReference type="EMBL" id="FNDZ01000005">
    <property type="protein sequence ID" value="SDI89356.1"/>
    <property type="molecule type" value="Genomic_DNA"/>
</dbReference>
<organism evidence="1 2">
    <name type="scientific">Proteiniclasticum ruminis</name>
    <dbReference type="NCBI Taxonomy" id="398199"/>
    <lineage>
        <taxon>Bacteria</taxon>
        <taxon>Bacillati</taxon>
        <taxon>Bacillota</taxon>
        <taxon>Clostridia</taxon>
        <taxon>Eubacteriales</taxon>
        <taxon>Clostridiaceae</taxon>
        <taxon>Proteiniclasticum</taxon>
    </lineage>
</organism>
<evidence type="ECO:0000313" key="1">
    <source>
        <dbReference type="EMBL" id="SDI89356.1"/>
    </source>
</evidence>
<dbReference type="PANTHER" id="PTHR34070:SF1">
    <property type="entry name" value="DNA ALKYLATION REPAIR PROTEIN"/>
    <property type="match status" value="1"/>
</dbReference>
<proteinExistence type="predicted"/>
<dbReference type="InterPro" id="IPR016024">
    <property type="entry name" value="ARM-type_fold"/>
</dbReference>
<accession>A0A1G8PAJ5</accession>
<dbReference type="PANTHER" id="PTHR34070">
    <property type="entry name" value="ARMADILLO-TYPE FOLD"/>
    <property type="match status" value="1"/>
</dbReference>
<dbReference type="CDD" id="cd07064">
    <property type="entry name" value="AlkD_like_1"/>
    <property type="match status" value="1"/>
</dbReference>
<gene>
    <name evidence="1" type="ORF">SAMN05421804_10540</name>
</gene>
<dbReference type="InterPro" id="IPR014825">
    <property type="entry name" value="DNA_alkylation"/>
</dbReference>
<dbReference type="Proteomes" id="UP000183255">
    <property type="component" value="Unassembled WGS sequence"/>
</dbReference>